<dbReference type="GO" id="GO:1990002">
    <property type="term" value="F:methylglyoxal reductase (NADPH) (acetol producing) activity"/>
    <property type="evidence" value="ECO:0007669"/>
    <property type="project" value="TreeGrafter"/>
</dbReference>
<protein>
    <submittedName>
        <fullName evidence="5">Butanol dehydrogenase</fullName>
    </submittedName>
</protein>
<dbReference type="InterPro" id="IPR056798">
    <property type="entry name" value="ADH_Fe_C"/>
</dbReference>
<dbReference type="GO" id="GO:1990362">
    <property type="term" value="F:butanol dehydrogenase (NAD+) activity"/>
    <property type="evidence" value="ECO:0007669"/>
    <property type="project" value="InterPro"/>
</dbReference>
<dbReference type="STRING" id="1602171.ST44_02415"/>
<evidence type="ECO:0000313" key="6">
    <source>
        <dbReference type="Proteomes" id="UP000032046"/>
    </source>
</evidence>
<dbReference type="InterPro" id="IPR001670">
    <property type="entry name" value="ADH_Fe/GldA"/>
</dbReference>
<keyword evidence="6" id="KW-1185">Reference proteome</keyword>
<dbReference type="GO" id="GO:0008106">
    <property type="term" value="F:alcohol dehydrogenase (NADP+) activity"/>
    <property type="evidence" value="ECO:0007669"/>
    <property type="project" value="TreeGrafter"/>
</dbReference>
<dbReference type="GO" id="GO:0005829">
    <property type="term" value="C:cytosol"/>
    <property type="evidence" value="ECO:0007669"/>
    <property type="project" value="TreeGrafter"/>
</dbReference>
<reference evidence="5 6" key="1">
    <citation type="submission" date="2015-01" db="EMBL/GenBank/DDBJ databases">
        <title>Comparative genomics of non-oral Prevotella species.</title>
        <authorList>
            <person name="Accetto T."/>
            <person name="Nograsek B."/>
            <person name="Avgustin G."/>
        </authorList>
    </citation>
    <scope>NUCLEOTIDE SEQUENCE [LARGE SCALE GENOMIC DNA]</scope>
    <source>
        <strain evidence="5 6">P5-119</strain>
    </source>
</reference>
<keyword evidence="2" id="KW-0560">Oxidoreductase</keyword>
<evidence type="ECO:0000259" key="3">
    <source>
        <dbReference type="Pfam" id="PF00465"/>
    </source>
</evidence>
<dbReference type="EMBL" id="JXQK01000023">
    <property type="protein sequence ID" value="KIP64319.1"/>
    <property type="molecule type" value="Genomic_DNA"/>
</dbReference>
<proteinExistence type="inferred from homology"/>
<organism evidence="5 6">
    <name type="scientific">Prevotella pectinovora</name>
    <dbReference type="NCBI Taxonomy" id="1602169"/>
    <lineage>
        <taxon>Bacteria</taxon>
        <taxon>Pseudomonadati</taxon>
        <taxon>Bacteroidota</taxon>
        <taxon>Bacteroidia</taxon>
        <taxon>Bacteroidales</taxon>
        <taxon>Prevotellaceae</taxon>
        <taxon>Prevotella</taxon>
    </lineage>
</organism>
<gene>
    <name evidence="5" type="ORF">ST44_02415</name>
</gene>
<feature type="domain" description="Alcohol dehydrogenase iron-type/glycerol dehydrogenase GldA" evidence="3">
    <location>
        <begin position="9"/>
        <end position="191"/>
    </location>
</feature>
<dbReference type="AlphaFoldDB" id="A0A0D0IW75"/>
<dbReference type="Gene3D" id="3.40.50.1970">
    <property type="match status" value="1"/>
</dbReference>
<evidence type="ECO:0000313" key="5">
    <source>
        <dbReference type="EMBL" id="KIP64319.1"/>
    </source>
</evidence>
<dbReference type="Pfam" id="PF25137">
    <property type="entry name" value="ADH_Fe_C"/>
    <property type="match status" value="1"/>
</dbReference>
<dbReference type="PANTHER" id="PTHR43633">
    <property type="entry name" value="ALCOHOL DEHYDROGENASE YQHD"/>
    <property type="match status" value="1"/>
</dbReference>
<dbReference type="RefSeq" id="WP_022317056.1">
    <property type="nucleotide sequence ID" value="NZ_JAXWPC010000029.1"/>
</dbReference>
<name>A0A0D0IW75_9BACT</name>
<dbReference type="Gene3D" id="1.20.1090.10">
    <property type="entry name" value="Dehydroquinate synthase-like - alpha domain"/>
    <property type="match status" value="1"/>
</dbReference>
<comment type="caution">
    <text evidence="5">The sequence shown here is derived from an EMBL/GenBank/DDBJ whole genome shotgun (WGS) entry which is preliminary data.</text>
</comment>
<sequence>MVNFDYQTPTRLIFGRGVVSEKLASVMNQYGKRVLITYGGGSIKRTAPGHDKSLYDLVKDTLTDKQVFELGGIQPNPKFNPSVLDGVRMCQDNDIDVILAVGGGSVLDCTKAIAGVAGTLKTKVTDNVEEAWDIVCGRKPTTAAVPIVDIITMAATGSEYDMGGVISRTETNDKLAYFSKLVFPAVSFIDPTYTFTLPVKQTLAGVSDCINHIMESYFCGDHIDMNDAFMEGAVKSLVKNVKIVLEDPQNYNARAEIFYATTLGCNGIYCLGNSPSGWPMHAMEHALSAYYDITHGEGLAIVTPRWMKHILDHSTGELHDQVVERIEKFGKNVFGAENAEASIKAIHDFYRNIGIPMTLPEVGIDDSRLAEMAKHVADNEGLDKAWAPLLEQDILEIFKACMK</sequence>
<accession>A0A0D0IW75</accession>
<dbReference type="SUPFAM" id="SSF56796">
    <property type="entry name" value="Dehydroquinate synthase-like"/>
    <property type="match status" value="1"/>
</dbReference>
<dbReference type="FunFam" id="3.40.50.1970:FF:000003">
    <property type="entry name" value="Alcohol dehydrogenase, iron-containing"/>
    <property type="match status" value="1"/>
</dbReference>
<comment type="similarity">
    <text evidence="1">Belongs to the iron-containing alcohol dehydrogenase family.</text>
</comment>
<evidence type="ECO:0000256" key="1">
    <source>
        <dbReference type="ARBA" id="ARBA00007358"/>
    </source>
</evidence>
<feature type="domain" description="Fe-containing alcohol dehydrogenase-like C-terminal" evidence="4">
    <location>
        <begin position="205"/>
        <end position="401"/>
    </location>
</feature>
<dbReference type="InterPro" id="IPR044731">
    <property type="entry name" value="BDH-like"/>
</dbReference>
<dbReference type="Proteomes" id="UP000032046">
    <property type="component" value="Unassembled WGS sequence"/>
</dbReference>
<evidence type="ECO:0000259" key="4">
    <source>
        <dbReference type="Pfam" id="PF25137"/>
    </source>
</evidence>
<dbReference type="CDD" id="cd08187">
    <property type="entry name" value="BDH"/>
    <property type="match status" value="1"/>
</dbReference>
<evidence type="ECO:0000256" key="2">
    <source>
        <dbReference type="ARBA" id="ARBA00023002"/>
    </source>
</evidence>
<dbReference type="PANTHER" id="PTHR43633:SF1">
    <property type="entry name" value="ALCOHOL DEHYDROGENASE YQHD"/>
    <property type="match status" value="1"/>
</dbReference>
<dbReference type="Pfam" id="PF00465">
    <property type="entry name" value="Fe-ADH"/>
    <property type="match status" value="1"/>
</dbReference>
<dbReference type="GO" id="GO:0046872">
    <property type="term" value="F:metal ion binding"/>
    <property type="evidence" value="ECO:0007669"/>
    <property type="project" value="InterPro"/>
</dbReference>